<gene>
    <name evidence="6" type="ORF">DNR46_35180</name>
</gene>
<dbReference type="EMBL" id="QKOD01000022">
    <property type="protein sequence ID" value="RNJ41290.1"/>
    <property type="molecule type" value="Genomic_DNA"/>
</dbReference>
<accession>A0A3M9X185</accession>
<keyword evidence="1 3" id="KW-0560">Oxidoreductase</keyword>
<dbReference type="AlphaFoldDB" id="A0A3M9X185"/>
<comment type="similarity">
    <text evidence="3">Belongs to the D-isomer specific 2-hydroxyacid dehydrogenase family.</text>
</comment>
<sequence length="341" mass="37625">MKIACLWHATENEIDIIRGCLPAEAEIVTPTGEYDSRFEGTFSDLKPLIQDADAAIAFAMPKGLLEAAEKLKVLSWLHAGVDDLGNRGILRLAKSKGFKIANIRGANSVAVAEQAMMFMLALAKRTLIKHRYCVEGRQQFPLWDDSDRSGMLSGRTVGIIGVGQIGAAVAKRAKAFDMTVVGVRRNANLALADVDRMGELNQLHSVLPTCDYVVLAAPQTDQTLGFFGKAELDCMKNSAFLINVSRGNLIKERPLYEALISGRIGGFAADVWWQYEYGETFPNGWGSRYNIHKLPNVLCSLHEAHNADDVLQRDVLWGAQNLGEYFSGETMKREVDLDQGY</sequence>
<keyword evidence="2" id="KW-0520">NAD</keyword>
<comment type="caution">
    <text evidence="6">The sequence shown here is derived from an EMBL/GenBank/DDBJ whole genome shotgun (WGS) entry which is preliminary data.</text>
</comment>
<dbReference type="InterPro" id="IPR036291">
    <property type="entry name" value="NAD(P)-bd_dom_sf"/>
</dbReference>
<dbReference type="RefSeq" id="WP_123170535.1">
    <property type="nucleotide sequence ID" value="NZ_QKOD01000022.1"/>
</dbReference>
<reference evidence="6 7" key="1">
    <citation type="journal article" date="2018" name="Mol. Plant Microbe Interact.">
        <title>Taxonomically Different Co-Microsymbionts of a Relict Legume, Oxytropis popoviana, Have Complementary Sets of Symbiotic Genes and Together Increase the Efficiency of Plant Nodulation.</title>
        <authorList>
            <person name="Safronova V."/>
            <person name="Belimov A."/>
            <person name="Sazanova A."/>
            <person name="Chirak E."/>
            <person name="Verkhozina A."/>
            <person name="Kuznetsova I."/>
            <person name="Andronov E."/>
            <person name="Puhalsky J."/>
            <person name="Tikhonovich I."/>
        </authorList>
    </citation>
    <scope>NUCLEOTIDE SEQUENCE [LARGE SCALE GENOMIC DNA]</scope>
    <source>
        <strain evidence="6 7">Opo-235</strain>
    </source>
</reference>
<proteinExistence type="inferred from homology"/>
<name>A0A3M9X185_9HYPH</name>
<evidence type="ECO:0000313" key="6">
    <source>
        <dbReference type="EMBL" id="RNJ41290.1"/>
    </source>
</evidence>
<dbReference type="GO" id="GO:0051287">
    <property type="term" value="F:NAD binding"/>
    <property type="evidence" value="ECO:0007669"/>
    <property type="project" value="InterPro"/>
</dbReference>
<evidence type="ECO:0000256" key="3">
    <source>
        <dbReference type="RuleBase" id="RU003719"/>
    </source>
</evidence>
<evidence type="ECO:0000259" key="4">
    <source>
        <dbReference type="Pfam" id="PF00389"/>
    </source>
</evidence>
<dbReference type="InterPro" id="IPR006139">
    <property type="entry name" value="D-isomer_2_OHA_DH_cat_dom"/>
</dbReference>
<dbReference type="PANTHER" id="PTHR43333:SF1">
    <property type="entry name" value="D-ISOMER SPECIFIC 2-HYDROXYACID DEHYDROGENASE NAD-BINDING DOMAIN-CONTAINING PROTEIN"/>
    <property type="match status" value="1"/>
</dbReference>
<dbReference type="Pfam" id="PF02826">
    <property type="entry name" value="2-Hacid_dh_C"/>
    <property type="match status" value="1"/>
</dbReference>
<dbReference type="Proteomes" id="UP000275436">
    <property type="component" value="Unassembled WGS sequence"/>
</dbReference>
<dbReference type="SUPFAM" id="SSF51735">
    <property type="entry name" value="NAD(P)-binding Rossmann-fold domains"/>
    <property type="match status" value="1"/>
</dbReference>
<dbReference type="InterPro" id="IPR006140">
    <property type="entry name" value="D-isomer_DH_NAD-bd"/>
</dbReference>
<feature type="domain" description="D-isomer specific 2-hydroxyacid dehydrogenase NAD-binding" evidence="5">
    <location>
        <begin position="116"/>
        <end position="302"/>
    </location>
</feature>
<evidence type="ECO:0000259" key="5">
    <source>
        <dbReference type="Pfam" id="PF02826"/>
    </source>
</evidence>
<dbReference type="PANTHER" id="PTHR43333">
    <property type="entry name" value="2-HACID_DH_C DOMAIN-CONTAINING PROTEIN"/>
    <property type="match status" value="1"/>
</dbReference>
<evidence type="ECO:0000313" key="7">
    <source>
        <dbReference type="Proteomes" id="UP000275436"/>
    </source>
</evidence>
<dbReference type="Pfam" id="PF00389">
    <property type="entry name" value="2-Hacid_dh"/>
    <property type="match status" value="1"/>
</dbReference>
<dbReference type="SUPFAM" id="SSF52283">
    <property type="entry name" value="Formate/glycerate dehydrogenase catalytic domain-like"/>
    <property type="match status" value="1"/>
</dbReference>
<dbReference type="Gene3D" id="3.40.50.720">
    <property type="entry name" value="NAD(P)-binding Rossmann-like Domain"/>
    <property type="match status" value="2"/>
</dbReference>
<evidence type="ECO:0000256" key="1">
    <source>
        <dbReference type="ARBA" id="ARBA00023002"/>
    </source>
</evidence>
<protein>
    <submittedName>
        <fullName evidence="6">Phosphoglycerate dehydrogenase</fullName>
    </submittedName>
</protein>
<evidence type="ECO:0000256" key="2">
    <source>
        <dbReference type="ARBA" id="ARBA00023027"/>
    </source>
</evidence>
<dbReference type="GO" id="GO:0016616">
    <property type="term" value="F:oxidoreductase activity, acting on the CH-OH group of donors, NAD or NADP as acceptor"/>
    <property type="evidence" value="ECO:0007669"/>
    <property type="project" value="InterPro"/>
</dbReference>
<organism evidence="6 7">
    <name type="scientific">Mesorhizobium japonicum</name>
    <dbReference type="NCBI Taxonomy" id="2066070"/>
    <lineage>
        <taxon>Bacteria</taxon>
        <taxon>Pseudomonadati</taxon>
        <taxon>Pseudomonadota</taxon>
        <taxon>Alphaproteobacteria</taxon>
        <taxon>Hyphomicrobiales</taxon>
        <taxon>Phyllobacteriaceae</taxon>
        <taxon>Mesorhizobium</taxon>
    </lineage>
</organism>
<feature type="domain" description="D-isomer specific 2-hydroxyacid dehydrogenase catalytic" evidence="4">
    <location>
        <begin position="43"/>
        <end position="332"/>
    </location>
</feature>